<feature type="compositionally biased region" description="Polar residues" evidence="1">
    <location>
        <begin position="232"/>
        <end position="253"/>
    </location>
</feature>
<feature type="region of interest" description="Disordered" evidence="1">
    <location>
        <begin position="209"/>
        <end position="286"/>
    </location>
</feature>
<dbReference type="EMBL" id="PQXH01000030">
    <property type="protein sequence ID" value="TGO16222.1"/>
    <property type="molecule type" value="Genomic_DNA"/>
</dbReference>
<dbReference type="Proteomes" id="UP000297777">
    <property type="component" value="Unassembled WGS sequence"/>
</dbReference>
<name>A0A4Z1EZL2_9HELO</name>
<dbReference type="OrthoDB" id="3483176at2759"/>
<feature type="region of interest" description="Disordered" evidence="1">
    <location>
        <begin position="27"/>
        <end position="46"/>
    </location>
</feature>
<evidence type="ECO:0000313" key="3">
    <source>
        <dbReference type="Proteomes" id="UP000297777"/>
    </source>
</evidence>
<feature type="region of interest" description="Disordered" evidence="1">
    <location>
        <begin position="447"/>
        <end position="467"/>
    </location>
</feature>
<sequence>MTWVESESYVQRDCSFQDNRNQYIRDTDCRSLSNSPDYNSRTYTSQTYSPPHYTLSEYSSPPNAVFTNFSSHIHDEDLNISEERPRNTGNSQHEAIVAQNSITTSSEYNDYLWQGASYPSLKYGTESIYNSNIDPSLWDCTTMNTGPITPLPVITEAQSILNEQRFKQCWDIPSLEAANPMQINEYAGVIFPSCMVGQASISRTASVNSFRSASSGSKPERELASSFFDMTESMTIRSQSPGEESYRSESTSGSPPPSIAEKSSTRSRKRRLQERNDRNHVNRRGDTGRRKLDRYFCTRCNAFPKGWKLPEDLRKHNQGHHTETGFYCASGVDENCAYWSSQESRYIDHLKVEHASLRISQEIIQKYNTINGITLDGSYMCRIPGCDKVYKRAERGRRDKHEERKAAHVFKGELGRSVDRAHLFPNNYVGCTNDETKRHVDMGQCDFAHSGPARESGGVGQSNRQFE</sequence>
<feature type="compositionally biased region" description="Polar residues" evidence="1">
    <location>
        <begin position="30"/>
        <end position="46"/>
    </location>
</feature>
<gene>
    <name evidence="2" type="ORF">BTUL_0030g00050</name>
</gene>
<proteinExistence type="predicted"/>
<accession>A0A4Z1EZL2</accession>
<evidence type="ECO:0000256" key="1">
    <source>
        <dbReference type="SAM" id="MobiDB-lite"/>
    </source>
</evidence>
<comment type="caution">
    <text evidence="2">The sequence shown here is derived from an EMBL/GenBank/DDBJ whole genome shotgun (WGS) entry which is preliminary data.</text>
</comment>
<dbReference type="AlphaFoldDB" id="A0A4Z1EZL2"/>
<feature type="compositionally biased region" description="Basic and acidic residues" evidence="1">
    <location>
        <begin position="273"/>
        <end position="286"/>
    </location>
</feature>
<reference evidence="2 3" key="1">
    <citation type="submission" date="2017-12" db="EMBL/GenBank/DDBJ databases">
        <title>Comparative genomics of Botrytis spp.</title>
        <authorList>
            <person name="Valero-Jimenez C.A."/>
            <person name="Tapia P."/>
            <person name="Veloso J."/>
            <person name="Silva-Moreno E."/>
            <person name="Staats M."/>
            <person name="Valdes J.H."/>
            <person name="Van Kan J.A.L."/>
        </authorList>
    </citation>
    <scope>NUCLEOTIDE SEQUENCE [LARGE SCALE GENOMIC DNA]</scope>
    <source>
        <strain evidence="2 3">Bt9001</strain>
    </source>
</reference>
<protein>
    <submittedName>
        <fullName evidence="2">Uncharacterized protein</fullName>
    </submittedName>
</protein>
<organism evidence="2 3">
    <name type="scientific">Botrytis tulipae</name>
    <dbReference type="NCBI Taxonomy" id="87230"/>
    <lineage>
        <taxon>Eukaryota</taxon>
        <taxon>Fungi</taxon>
        <taxon>Dikarya</taxon>
        <taxon>Ascomycota</taxon>
        <taxon>Pezizomycotina</taxon>
        <taxon>Leotiomycetes</taxon>
        <taxon>Helotiales</taxon>
        <taxon>Sclerotiniaceae</taxon>
        <taxon>Botrytis</taxon>
    </lineage>
</organism>
<evidence type="ECO:0000313" key="2">
    <source>
        <dbReference type="EMBL" id="TGO16222.1"/>
    </source>
</evidence>
<keyword evidence="3" id="KW-1185">Reference proteome</keyword>